<proteinExistence type="predicted"/>
<name>A0A7R9J5M1_TIMCA</name>
<dbReference type="EMBL" id="OE181393">
    <property type="protein sequence ID" value="CAD7573078.1"/>
    <property type="molecule type" value="Genomic_DNA"/>
</dbReference>
<organism evidence="2">
    <name type="scientific">Timema californicum</name>
    <name type="common">California timema</name>
    <name type="synonym">Walking stick</name>
    <dbReference type="NCBI Taxonomy" id="61474"/>
    <lineage>
        <taxon>Eukaryota</taxon>
        <taxon>Metazoa</taxon>
        <taxon>Ecdysozoa</taxon>
        <taxon>Arthropoda</taxon>
        <taxon>Hexapoda</taxon>
        <taxon>Insecta</taxon>
        <taxon>Pterygota</taxon>
        <taxon>Neoptera</taxon>
        <taxon>Polyneoptera</taxon>
        <taxon>Phasmatodea</taxon>
        <taxon>Timematodea</taxon>
        <taxon>Timematoidea</taxon>
        <taxon>Timematidae</taxon>
        <taxon>Timema</taxon>
    </lineage>
</organism>
<evidence type="ECO:0000256" key="1">
    <source>
        <dbReference type="SAM" id="MobiDB-lite"/>
    </source>
</evidence>
<evidence type="ECO:0000313" key="2">
    <source>
        <dbReference type="EMBL" id="CAD7573078.1"/>
    </source>
</evidence>
<feature type="compositionally biased region" description="Acidic residues" evidence="1">
    <location>
        <begin position="359"/>
        <end position="368"/>
    </location>
</feature>
<dbReference type="AlphaFoldDB" id="A0A7R9J5M1"/>
<feature type="compositionally biased region" description="Basic and acidic residues" evidence="1">
    <location>
        <begin position="349"/>
        <end position="358"/>
    </location>
</feature>
<feature type="region of interest" description="Disordered" evidence="1">
    <location>
        <begin position="349"/>
        <end position="411"/>
    </location>
</feature>
<accession>A0A7R9J5M1</accession>
<feature type="compositionally biased region" description="Basic and acidic residues" evidence="1">
    <location>
        <begin position="649"/>
        <end position="660"/>
    </location>
</feature>
<gene>
    <name evidence="2" type="ORF">TCMB3V08_LOCUS5719</name>
</gene>
<feature type="region of interest" description="Disordered" evidence="1">
    <location>
        <begin position="631"/>
        <end position="661"/>
    </location>
</feature>
<sequence>MSYHKLNRTVKTSKYEMKDIDSEQWWNQLFTVLEEERDKQSSFNTTGALANYATEAGKKKENLLCFTDQILRQIGYKTYQQLFFFSTTTWNLPLKNSSPLYCTYPSTTRLPCTAPTPHQLVSPLLHLPLINSSPLYRTYPSSTRLPCTAPTPHQLLSPLLHLSLIHSSPLCCTYSSSTPLPSAAPTPSSTRLPCTAPIPHQLVSPLLHLPLINSSPLCCTYPSSTRLPCTAPTPHQLVSLVPHLLLINSPSLYHIYPSSIRLPCTTPTPHQLVSPVPHLPLINSSPTVPHLPLINSSPLYRTYPSSTPLPCTVFQPPECRDSVLRMVLPRVTYQKVSPILHLEEEFGRSEDQRYGREEGLDEGWENPDETYSSGEELGYAEDPCYGGEEGTHAGCENQEEESSDRSASPSQQAFDLTVLPPTHRRPTFHDPNVPMAASPYLKFLKKPHHRAASWRPLEPVVTPTGIKPHPSTTLNQRAQALTNSINKNFCDWLLSLGGLEQSTMTEEILTELFQIGFDTPAAHALCVKVQEMPVIPRAVARAVNVPQAETRAGLRRELLIDAAAEKGEPHLVAFGECLPADQRFKPPKNRVREKWLQCDRVPPELESMEAVWKGITGLRSTKGFVEWLKQRPNLPRPKLPRRPGTVQRASEKDRRDRDVTDALPPFNSVHGVADALPPFNSVHGVADVLPPFNSARGVADALPPFNSARGARGCRYACLETAVGRPGSAFSERSADSTADILPHYLSSTVEEDEI</sequence>
<protein>
    <submittedName>
        <fullName evidence="2">(California timema) hypothetical protein</fullName>
    </submittedName>
</protein>
<reference evidence="2" key="1">
    <citation type="submission" date="2020-11" db="EMBL/GenBank/DDBJ databases">
        <authorList>
            <person name="Tran Van P."/>
        </authorList>
    </citation>
    <scope>NUCLEOTIDE SEQUENCE</scope>
</reference>